<evidence type="ECO:0000313" key="1">
    <source>
        <dbReference type="EMBL" id="AZS26236.1"/>
    </source>
</evidence>
<accession>A0A7U6FRZ6</accession>
<dbReference type="EMBL" id="RDPI01000019">
    <property type="protein sequence ID" value="MBF4374517.1"/>
    <property type="molecule type" value="Genomic_DNA"/>
</dbReference>
<dbReference type="EMBL" id="CP034672">
    <property type="protein sequence ID" value="AZS26236.1"/>
    <property type="molecule type" value="Genomic_DNA"/>
</dbReference>
<dbReference type="Proteomes" id="UP000256923">
    <property type="component" value="Chromosome 1"/>
</dbReference>
<evidence type="ECO:0000313" key="5">
    <source>
        <dbReference type="Proteomes" id="UP000726136"/>
    </source>
</evidence>
<dbReference type="RefSeq" id="WP_116285071.1">
    <property type="nucleotide sequence ID" value="NZ_CP034672.1"/>
</dbReference>
<keyword evidence="5" id="KW-1185">Reference proteome</keyword>
<proteinExistence type="predicted"/>
<reference evidence="3 5" key="2">
    <citation type="journal article" date="2021" name="PeerJ">
        <title>Analysis of 44 Vibrio anguillarum genomes reveals high genetic diversity.</title>
        <authorList>
            <person name="Hansen M.J."/>
            <person name="Dalsgaard I."/>
        </authorList>
    </citation>
    <scope>NUCLEOTIDE SEQUENCE [LARGE SCALE GENOMIC DNA]</scope>
    <source>
        <strain evidence="3 5">040915-1/1B</strain>
    </source>
</reference>
<reference evidence="1 4" key="1">
    <citation type="submission" date="2018-12" db="EMBL/GenBank/DDBJ databases">
        <title>Characterization and Draft Genome of Vibrio anguillarum J360 Marine Pathogen Isolated from an Outbreak in Lumpfish (Cyclopterus lumpus).</title>
        <authorList>
            <person name="Vasquez J.I."/>
            <person name="Cao T."/>
            <person name="Chakraborty S."/>
            <person name="Gnanagobal H."/>
            <person name="Wescot J."/>
            <person name="Boyce D."/>
            <person name="Santander J."/>
        </authorList>
    </citation>
    <scope>NUCLEOTIDE SEQUENCE [LARGE SCALE GENOMIC DNA]</scope>
    <source>
        <strain evidence="1 4">J360</strain>
    </source>
</reference>
<gene>
    <name evidence="1" type="ORF">DYL72_15115</name>
    <name evidence="2" type="ORF">DYL72_15915</name>
    <name evidence="3" type="ORF">EAY46_15715</name>
</gene>
<organism evidence="1 4">
    <name type="scientific">Vibrio anguillarum</name>
    <name type="common">Listonella anguillarum</name>
    <dbReference type="NCBI Taxonomy" id="55601"/>
    <lineage>
        <taxon>Bacteria</taxon>
        <taxon>Pseudomonadati</taxon>
        <taxon>Pseudomonadota</taxon>
        <taxon>Gammaproteobacteria</taxon>
        <taxon>Vibrionales</taxon>
        <taxon>Vibrionaceae</taxon>
        <taxon>Vibrio</taxon>
    </lineage>
</organism>
<protein>
    <submittedName>
        <fullName evidence="1">Uncharacterized protein</fullName>
    </submittedName>
</protein>
<evidence type="ECO:0000313" key="4">
    <source>
        <dbReference type="Proteomes" id="UP000256923"/>
    </source>
</evidence>
<evidence type="ECO:0000313" key="2">
    <source>
        <dbReference type="EMBL" id="AZS26389.1"/>
    </source>
</evidence>
<sequence>MTLICQACTKGGEMLDTEPMRFDSIEQAERELGCTRLTESKHFTMIGCEGKETKRYLLTPDGEE</sequence>
<name>A0A7U6FRZ6_VIBAN</name>
<dbReference type="EMBL" id="CP034672">
    <property type="protein sequence ID" value="AZS26389.1"/>
    <property type="molecule type" value="Genomic_DNA"/>
</dbReference>
<dbReference type="Proteomes" id="UP000726136">
    <property type="component" value="Unassembled WGS sequence"/>
</dbReference>
<evidence type="ECO:0000313" key="3">
    <source>
        <dbReference type="EMBL" id="MBF4374517.1"/>
    </source>
</evidence>
<dbReference type="AlphaFoldDB" id="A0A7U6FRZ6"/>